<dbReference type="AlphaFoldDB" id="A0A0F9IX66"/>
<evidence type="ECO:0000256" key="1">
    <source>
        <dbReference type="SAM" id="Coils"/>
    </source>
</evidence>
<feature type="non-terminal residue" evidence="2">
    <location>
        <position position="1"/>
    </location>
</feature>
<organism evidence="2">
    <name type="scientific">marine sediment metagenome</name>
    <dbReference type="NCBI Taxonomy" id="412755"/>
    <lineage>
        <taxon>unclassified sequences</taxon>
        <taxon>metagenomes</taxon>
        <taxon>ecological metagenomes</taxon>
    </lineage>
</organism>
<gene>
    <name evidence="2" type="ORF">LCGC14_1892130</name>
</gene>
<evidence type="ECO:0000313" key="2">
    <source>
        <dbReference type="EMBL" id="KKL91692.1"/>
    </source>
</evidence>
<feature type="coiled-coil region" evidence="1">
    <location>
        <begin position="9"/>
        <end position="39"/>
    </location>
</feature>
<dbReference type="EMBL" id="LAZR01019666">
    <property type="protein sequence ID" value="KKL91692.1"/>
    <property type="molecule type" value="Genomic_DNA"/>
</dbReference>
<name>A0A0F9IX66_9ZZZZ</name>
<keyword evidence="1" id="KW-0175">Coiled coil</keyword>
<proteinExistence type="predicted"/>
<reference evidence="2" key="1">
    <citation type="journal article" date="2015" name="Nature">
        <title>Complex archaea that bridge the gap between prokaryotes and eukaryotes.</title>
        <authorList>
            <person name="Spang A."/>
            <person name="Saw J.H."/>
            <person name="Jorgensen S.L."/>
            <person name="Zaremba-Niedzwiedzka K."/>
            <person name="Martijn J."/>
            <person name="Lind A.E."/>
            <person name="van Eijk R."/>
            <person name="Schleper C."/>
            <person name="Guy L."/>
            <person name="Ettema T.J."/>
        </authorList>
    </citation>
    <scope>NUCLEOTIDE SEQUENCE</scope>
</reference>
<accession>A0A0F9IX66</accession>
<protein>
    <submittedName>
        <fullName evidence="2">Uncharacterized protein</fullName>
    </submittedName>
</protein>
<comment type="caution">
    <text evidence="2">The sequence shown here is derived from an EMBL/GenBank/DDBJ whole genome shotgun (WGS) entry which is preliminary data.</text>
</comment>
<sequence length="137" mass="15815">VEQAKLATLDAAEKTKDRIENLKMEERDLGIEFEELEKQIFLMEKFIVAKVGLLEGKINSKFQLARFKLFETQINEGIDNKSTRKLYLGTNITERLQDIQNSLQLDAVNLISGMRKPTRRRSWLMSSRTSALGVLRN</sequence>